<dbReference type="CDD" id="cd07067">
    <property type="entry name" value="HP_PGM_like"/>
    <property type="match status" value="1"/>
</dbReference>
<dbReference type="PANTHER" id="PTHR48100">
    <property type="entry name" value="BROAD-SPECIFICITY PHOSPHATASE YOR283W-RELATED"/>
    <property type="match status" value="1"/>
</dbReference>
<dbReference type="EMBL" id="FMCW01000024">
    <property type="protein sequence ID" value="SCF06506.1"/>
    <property type="molecule type" value="Genomic_DNA"/>
</dbReference>
<dbReference type="Pfam" id="PF00300">
    <property type="entry name" value="His_Phos_1"/>
    <property type="match status" value="1"/>
</dbReference>
<feature type="active site" description="Tele-phosphohistidine intermediate" evidence="1">
    <location>
        <position position="21"/>
    </location>
</feature>
<sequence length="230" mass="25067">MPADQRAEPDGRGCRLILIRHGQTPCTLAGRFCGSHDSALTPVGEQMAEAIGNHPALHGIEAVVSSPAQRARHTARMIAEKHGQRVVVDDRLRELHFGTWENLLPSDVPVPAEHERWELDPAYFSPPDGESGLDVLARAVAAVRDAMHGRSAVAVVTHKAPVRLVLAFFLGIPPSRYRDIAGVSVASVSWLTVRPTGSTLHRLGDVSHLPQPWRANPDTARIDEDALQLR</sequence>
<dbReference type="SUPFAM" id="SSF53254">
    <property type="entry name" value="Phosphoglycerate mutase-like"/>
    <property type="match status" value="1"/>
</dbReference>
<evidence type="ECO:0000313" key="3">
    <source>
        <dbReference type="EMBL" id="SCF06506.1"/>
    </source>
</evidence>
<dbReference type="InterPro" id="IPR029033">
    <property type="entry name" value="His_PPase_superfam"/>
</dbReference>
<dbReference type="SMART" id="SM00855">
    <property type="entry name" value="PGAM"/>
    <property type="match status" value="1"/>
</dbReference>
<dbReference type="GO" id="GO:0005737">
    <property type="term" value="C:cytoplasm"/>
    <property type="evidence" value="ECO:0007669"/>
    <property type="project" value="TreeGrafter"/>
</dbReference>
<reference evidence="3 4" key="1">
    <citation type="submission" date="2016-06" db="EMBL/GenBank/DDBJ databases">
        <authorList>
            <person name="Kjaerup R.B."/>
            <person name="Dalgaard T.S."/>
            <person name="Juul-Madsen H.R."/>
        </authorList>
    </citation>
    <scope>NUCLEOTIDE SEQUENCE [LARGE SCALE GENOMIC DNA]</scope>
    <source>
        <strain evidence="3 4">DSM 45626</strain>
    </source>
</reference>
<gene>
    <name evidence="3" type="ORF">GA0070558_12453</name>
</gene>
<dbReference type="InterPro" id="IPR050275">
    <property type="entry name" value="PGM_Phosphatase"/>
</dbReference>
<evidence type="ECO:0000256" key="2">
    <source>
        <dbReference type="PIRSR" id="PIRSR613078-2"/>
    </source>
</evidence>
<dbReference type="InterPro" id="IPR013078">
    <property type="entry name" value="His_Pase_superF_clade-1"/>
</dbReference>
<dbReference type="PANTHER" id="PTHR48100:SF1">
    <property type="entry name" value="HISTIDINE PHOSPHATASE FAMILY PROTEIN-RELATED"/>
    <property type="match status" value="1"/>
</dbReference>
<proteinExistence type="predicted"/>
<name>A0A1C4XDH1_9ACTN</name>
<evidence type="ECO:0000313" key="4">
    <source>
        <dbReference type="Proteomes" id="UP000199375"/>
    </source>
</evidence>
<dbReference type="RefSeq" id="WP_091283554.1">
    <property type="nucleotide sequence ID" value="NZ_FMCW01000024.1"/>
</dbReference>
<organism evidence="3 4">
    <name type="scientific">Micromonospora haikouensis</name>
    <dbReference type="NCBI Taxonomy" id="686309"/>
    <lineage>
        <taxon>Bacteria</taxon>
        <taxon>Bacillati</taxon>
        <taxon>Actinomycetota</taxon>
        <taxon>Actinomycetes</taxon>
        <taxon>Micromonosporales</taxon>
        <taxon>Micromonosporaceae</taxon>
        <taxon>Micromonospora</taxon>
    </lineage>
</organism>
<feature type="binding site" evidence="2">
    <location>
        <position position="70"/>
    </location>
    <ligand>
        <name>substrate</name>
    </ligand>
</feature>
<dbReference type="Gene3D" id="3.40.50.1240">
    <property type="entry name" value="Phosphoglycerate mutase-like"/>
    <property type="match status" value="1"/>
</dbReference>
<accession>A0A1C4XDH1</accession>
<evidence type="ECO:0000256" key="1">
    <source>
        <dbReference type="PIRSR" id="PIRSR613078-1"/>
    </source>
</evidence>
<dbReference type="GO" id="GO:0016791">
    <property type="term" value="F:phosphatase activity"/>
    <property type="evidence" value="ECO:0007669"/>
    <property type="project" value="TreeGrafter"/>
</dbReference>
<dbReference type="AlphaFoldDB" id="A0A1C4XDH1"/>
<feature type="active site" description="Proton donor/acceptor" evidence="1">
    <location>
        <position position="94"/>
    </location>
</feature>
<protein>
    <submittedName>
        <fullName evidence="3">Probable phosphoglycerate mutase</fullName>
    </submittedName>
</protein>
<dbReference type="Proteomes" id="UP000199375">
    <property type="component" value="Unassembled WGS sequence"/>
</dbReference>